<proteinExistence type="predicted"/>
<protein>
    <recommendedName>
        <fullName evidence="5">Homeobox protein YbgS</fullName>
    </recommendedName>
</protein>
<evidence type="ECO:0008006" key="5">
    <source>
        <dbReference type="Google" id="ProtNLM"/>
    </source>
</evidence>
<dbReference type="RefSeq" id="WP_114713032.1">
    <property type="nucleotide sequence ID" value="NZ_KZ857259.1"/>
</dbReference>
<dbReference type="Proteomes" id="UP000254939">
    <property type="component" value="Unassembled WGS sequence"/>
</dbReference>
<dbReference type="AlphaFoldDB" id="A0A370KRH4"/>
<feature type="region of interest" description="Disordered" evidence="1">
    <location>
        <begin position="20"/>
        <end position="102"/>
    </location>
</feature>
<sequence>MRLRLLAASLLAAGLAGSAFAQSNPAPAGSTIDKNQSDTGGGANTDMKKPKAVDTTSTGSTMKMDKTKCANPASSAGGSKLQTQGGKSNATPEDEACAAHNN</sequence>
<keyword evidence="2" id="KW-0732">Signal</keyword>
<feature type="chain" id="PRO_5016695242" description="Homeobox protein YbgS" evidence="2">
    <location>
        <begin position="22"/>
        <end position="102"/>
    </location>
</feature>
<feature type="signal peptide" evidence="2">
    <location>
        <begin position="1"/>
        <end position="21"/>
    </location>
</feature>
<accession>A0A370KRH4</accession>
<dbReference type="EMBL" id="NAAC01000011">
    <property type="protein sequence ID" value="RDJ12404.1"/>
    <property type="molecule type" value="Genomic_DNA"/>
</dbReference>
<evidence type="ECO:0000313" key="3">
    <source>
        <dbReference type="EMBL" id="RDJ12404.1"/>
    </source>
</evidence>
<feature type="compositionally biased region" description="Polar residues" evidence="1">
    <location>
        <begin position="72"/>
        <end position="91"/>
    </location>
</feature>
<name>A0A370KRH4_9HYPH</name>
<evidence type="ECO:0000313" key="4">
    <source>
        <dbReference type="Proteomes" id="UP000254939"/>
    </source>
</evidence>
<dbReference type="OrthoDB" id="8398064at2"/>
<gene>
    <name evidence="3" type="ORF">B5K06_11755</name>
</gene>
<organism evidence="3 4">
    <name type="scientific">Rhizobium grahamii</name>
    <dbReference type="NCBI Taxonomy" id="1120045"/>
    <lineage>
        <taxon>Bacteria</taxon>
        <taxon>Pseudomonadati</taxon>
        <taxon>Pseudomonadota</taxon>
        <taxon>Alphaproteobacteria</taxon>
        <taxon>Hyphomicrobiales</taxon>
        <taxon>Rhizobiaceae</taxon>
        <taxon>Rhizobium/Agrobacterium group</taxon>
        <taxon>Rhizobium</taxon>
    </lineage>
</organism>
<evidence type="ECO:0000256" key="2">
    <source>
        <dbReference type="SAM" id="SignalP"/>
    </source>
</evidence>
<comment type="caution">
    <text evidence="3">The sequence shown here is derived from an EMBL/GenBank/DDBJ whole genome shotgun (WGS) entry which is preliminary data.</text>
</comment>
<reference evidence="3 4" key="1">
    <citation type="submission" date="2017-03" db="EMBL/GenBank/DDBJ databases">
        <title>Genome analysis of Rhizobial strains effectives or ineffectives for nitrogen fixation isolated from bean seeds.</title>
        <authorList>
            <person name="Peralta H."/>
            <person name="Aguilar-Vera A."/>
            <person name="Mora Y."/>
            <person name="Vargas-Lagunas C."/>
            <person name="Girard L."/>
            <person name="Mora J."/>
        </authorList>
    </citation>
    <scope>NUCLEOTIDE SEQUENCE [LARGE SCALE GENOMIC DNA]</scope>
    <source>
        <strain evidence="3 4">CCGM3</strain>
    </source>
</reference>
<evidence type="ECO:0000256" key="1">
    <source>
        <dbReference type="SAM" id="MobiDB-lite"/>
    </source>
</evidence>